<evidence type="ECO:0000256" key="2">
    <source>
        <dbReference type="ARBA" id="ARBA00022692"/>
    </source>
</evidence>
<name>A0A652YYH5_NOCGL</name>
<dbReference type="GO" id="GO:0005886">
    <property type="term" value="C:plasma membrane"/>
    <property type="evidence" value="ECO:0007669"/>
    <property type="project" value="UniProtKB-SubCell"/>
</dbReference>
<dbReference type="EMBL" id="VNIQ01000001">
    <property type="protein sequence ID" value="TYQ08510.1"/>
    <property type="molecule type" value="Genomic_DNA"/>
</dbReference>
<feature type="domain" description="Major facilitator superfamily (MFS) profile" evidence="5">
    <location>
        <begin position="20"/>
        <end position="401"/>
    </location>
</feature>
<reference evidence="6" key="1">
    <citation type="submission" date="2019-07" db="EMBL/GenBank/DDBJ databases">
        <title>Genomic Encyclopedia of Type Strains, Phase IV (KMG-IV): sequencing the most valuable type-strain genomes for metagenomic binning, comparative biology and taxonomic classification.</title>
        <authorList>
            <person name="Goeker M."/>
        </authorList>
    </citation>
    <scope>NUCLEOTIDE SEQUENCE</scope>
    <source>
        <strain evidence="6">DSM 44596</strain>
    </source>
</reference>
<dbReference type="Pfam" id="PF07690">
    <property type="entry name" value="MFS_1"/>
    <property type="match status" value="1"/>
</dbReference>
<dbReference type="SUPFAM" id="SSF103473">
    <property type="entry name" value="MFS general substrate transporter"/>
    <property type="match status" value="1"/>
</dbReference>
<dbReference type="InterPro" id="IPR020846">
    <property type="entry name" value="MFS_dom"/>
</dbReference>
<protein>
    <submittedName>
        <fullName evidence="6">CP family cyanate transporter-like MFS transporter</fullName>
    </submittedName>
</protein>
<keyword evidence="4" id="KW-0472">Membrane</keyword>
<sequence>MTAQLERTERRPLVKGRVLVFAAIAMSALVLRLAVTSFSPLASQIQDEFGFSGSVVGVFGMVPTAMFAVFGLLTPALAKRLGLERTALLAMIMAAVGMLLRAMMSQTWSLLALSALALAGMGIGNVVIPPLVKRYFSDRLATMSSVYIVAVQIGTIVPAFVAVPVADAFGWRFSIGWWAAFGFAAAVPWLITLARSRKAEAETVVAPAVDASRRGQVWRSPVAWGMAGMFGMTSLITYSMFTWIPSILADAGASDAFGGTMVGVFSVMGLVAAFGAPTLCARIANPFPVVIACAACYLIGFAGLYFAPMAAPIVWVVVLGLGPSTFPMALTLINLRTRSHVGSSALSGFTQGIGYTVACLGPLLFGVFHDATDGYAAPFGLLVVAVVVVLVGAYQACKPRMLEDSWHAR</sequence>
<dbReference type="PANTHER" id="PTHR23523:SF2">
    <property type="entry name" value="2-NITROIMIDAZOLE TRANSPORTER"/>
    <property type="match status" value="1"/>
</dbReference>
<dbReference type="InterPro" id="IPR011701">
    <property type="entry name" value="MFS"/>
</dbReference>
<proteinExistence type="predicted"/>
<evidence type="ECO:0000256" key="1">
    <source>
        <dbReference type="ARBA" id="ARBA00004651"/>
    </source>
</evidence>
<comment type="subcellular location">
    <subcellularLocation>
        <location evidence="1">Cell membrane</location>
        <topology evidence="1">Multi-pass membrane protein</topology>
    </subcellularLocation>
</comment>
<dbReference type="Gene3D" id="1.20.1250.20">
    <property type="entry name" value="MFS general substrate transporter like domains"/>
    <property type="match status" value="1"/>
</dbReference>
<dbReference type="GO" id="GO:0022857">
    <property type="term" value="F:transmembrane transporter activity"/>
    <property type="evidence" value="ECO:0007669"/>
    <property type="project" value="InterPro"/>
</dbReference>
<keyword evidence="3" id="KW-1133">Transmembrane helix</keyword>
<evidence type="ECO:0000256" key="3">
    <source>
        <dbReference type="ARBA" id="ARBA00022989"/>
    </source>
</evidence>
<organism evidence="6">
    <name type="scientific">Nocardia globerula</name>
    <dbReference type="NCBI Taxonomy" id="1818"/>
    <lineage>
        <taxon>Bacteria</taxon>
        <taxon>Bacillati</taxon>
        <taxon>Actinomycetota</taxon>
        <taxon>Actinomycetes</taxon>
        <taxon>Mycobacteriales</taxon>
        <taxon>Nocardiaceae</taxon>
        <taxon>Nocardia</taxon>
    </lineage>
</organism>
<dbReference type="InterPro" id="IPR036259">
    <property type="entry name" value="MFS_trans_sf"/>
</dbReference>
<keyword evidence="2" id="KW-0812">Transmembrane</keyword>
<evidence type="ECO:0000259" key="5">
    <source>
        <dbReference type="PROSITE" id="PS50850"/>
    </source>
</evidence>
<dbReference type="InterPro" id="IPR052524">
    <property type="entry name" value="MFS_Cyanate_Porter"/>
</dbReference>
<evidence type="ECO:0000256" key="4">
    <source>
        <dbReference type="ARBA" id="ARBA00023136"/>
    </source>
</evidence>
<comment type="caution">
    <text evidence="6">The sequence shown here is derived from an EMBL/GenBank/DDBJ whole genome shotgun (WGS) entry which is preliminary data.</text>
</comment>
<dbReference type="AlphaFoldDB" id="A0A652YYH5"/>
<dbReference type="PROSITE" id="PS50850">
    <property type="entry name" value="MFS"/>
    <property type="match status" value="1"/>
</dbReference>
<gene>
    <name evidence="6" type="ORF">FNL38_101882</name>
</gene>
<accession>A0A652YYH5</accession>
<evidence type="ECO:0000313" key="6">
    <source>
        <dbReference type="EMBL" id="TYQ08510.1"/>
    </source>
</evidence>
<dbReference type="PANTHER" id="PTHR23523">
    <property type="match status" value="1"/>
</dbReference>